<dbReference type="RefSeq" id="WP_310332677.1">
    <property type="nucleotide sequence ID" value="NZ_JAVDXV010000011.1"/>
</dbReference>
<dbReference type="PROSITE" id="PS51154">
    <property type="entry name" value="MACRO"/>
    <property type="match status" value="1"/>
</dbReference>
<feature type="domain" description="Macro" evidence="1">
    <location>
        <begin position="14"/>
        <end position="199"/>
    </location>
</feature>
<dbReference type="EMBL" id="JAVDXV010000011">
    <property type="protein sequence ID" value="MDR7335672.1"/>
    <property type="molecule type" value="Genomic_DNA"/>
</dbReference>
<gene>
    <name evidence="2" type="ORF">J2X21_004839</name>
</gene>
<dbReference type="InterPro" id="IPR002589">
    <property type="entry name" value="Macro_dom"/>
</dbReference>
<evidence type="ECO:0000259" key="1">
    <source>
        <dbReference type="PROSITE" id="PS51154"/>
    </source>
</evidence>
<proteinExistence type="predicted"/>
<keyword evidence="3" id="KW-1185">Reference proteome</keyword>
<accession>A0ABU2AEP3</accession>
<dbReference type="InterPro" id="IPR043472">
    <property type="entry name" value="Macro_dom-like"/>
</dbReference>
<sequence>MIELHIRDTNPLVTKAMESAFADDYLVTVSTGEIFDASADAIISPANSFGCLDGGIDLIYGQYFGASMEQRLRDLLHDQYYGELPVGQALVIETHRSEIPYLVSAPTMRIPASVSQTVNAYLAFRAALAAVLAHNAAVTQRQIRTVLTPGMCTGIGEMPPDRAARQMRLAYDTVLKGKGLRDMQLGQIWGEHFELLNCG</sequence>
<dbReference type="SUPFAM" id="SSF52949">
    <property type="entry name" value="Macro domain-like"/>
    <property type="match status" value="1"/>
</dbReference>
<evidence type="ECO:0000313" key="2">
    <source>
        <dbReference type="EMBL" id="MDR7335672.1"/>
    </source>
</evidence>
<protein>
    <submittedName>
        <fullName evidence="2">O-acetyl-ADP-ribose deacetylase (Regulator of RNase III)</fullName>
    </submittedName>
</protein>
<reference evidence="2 3" key="1">
    <citation type="submission" date="2023-07" db="EMBL/GenBank/DDBJ databases">
        <title>Sorghum-associated microbial communities from plants grown in Nebraska, USA.</title>
        <authorList>
            <person name="Schachtman D."/>
        </authorList>
    </citation>
    <scope>NUCLEOTIDE SEQUENCE [LARGE SCALE GENOMIC DNA]</scope>
    <source>
        <strain evidence="2 3">BE316</strain>
    </source>
</reference>
<evidence type="ECO:0000313" key="3">
    <source>
        <dbReference type="Proteomes" id="UP001180825"/>
    </source>
</evidence>
<dbReference type="Proteomes" id="UP001180825">
    <property type="component" value="Unassembled WGS sequence"/>
</dbReference>
<dbReference type="Gene3D" id="3.40.220.10">
    <property type="entry name" value="Leucine Aminopeptidase, subunit E, domain 1"/>
    <property type="match status" value="1"/>
</dbReference>
<dbReference type="Pfam" id="PF01661">
    <property type="entry name" value="Macro"/>
    <property type="match status" value="1"/>
</dbReference>
<comment type="caution">
    <text evidence="2">The sequence shown here is derived from an EMBL/GenBank/DDBJ whole genome shotgun (WGS) entry which is preliminary data.</text>
</comment>
<name>A0ABU2AEP3_9BURK</name>
<organism evidence="2 3">
    <name type="scientific">Roseateles asaccharophilus</name>
    <dbReference type="NCBI Taxonomy" id="582607"/>
    <lineage>
        <taxon>Bacteria</taxon>
        <taxon>Pseudomonadati</taxon>
        <taxon>Pseudomonadota</taxon>
        <taxon>Betaproteobacteria</taxon>
        <taxon>Burkholderiales</taxon>
        <taxon>Sphaerotilaceae</taxon>
        <taxon>Roseateles</taxon>
    </lineage>
</organism>
<dbReference type="SMART" id="SM00506">
    <property type="entry name" value="A1pp"/>
    <property type="match status" value="1"/>
</dbReference>